<dbReference type="SUPFAM" id="SSF52499">
    <property type="entry name" value="Isochorismatase-like hydrolases"/>
    <property type="match status" value="1"/>
</dbReference>
<accession>A0A1H0L983</accession>
<protein>
    <submittedName>
        <fullName evidence="4">Nicotinamidase-related amidase</fullName>
    </submittedName>
</protein>
<dbReference type="Gene3D" id="3.40.50.850">
    <property type="entry name" value="Isochorismatase-like"/>
    <property type="match status" value="1"/>
</dbReference>
<evidence type="ECO:0000256" key="1">
    <source>
        <dbReference type="ARBA" id="ARBA00022801"/>
    </source>
</evidence>
<feature type="domain" description="Isochorismatase-like" evidence="3">
    <location>
        <begin position="14"/>
        <end position="197"/>
    </location>
</feature>
<keyword evidence="1" id="KW-0378">Hydrolase</keyword>
<evidence type="ECO:0000313" key="4">
    <source>
        <dbReference type="EMBL" id="SDO64758.1"/>
    </source>
</evidence>
<keyword evidence="5" id="KW-1185">Reference proteome</keyword>
<dbReference type="PANTHER" id="PTHR43540">
    <property type="entry name" value="PEROXYUREIDOACRYLATE/UREIDOACRYLATE AMIDOHYDROLASE-RELATED"/>
    <property type="match status" value="1"/>
</dbReference>
<dbReference type="STRING" id="1090615.SAMN04515671_1578"/>
<dbReference type="CDD" id="cd00431">
    <property type="entry name" value="cysteine_hydrolases"/>
    <property type="match status" value="1"/>
</dbReference>
<dbReference type="InterPro" id="IPR050272">
    <property type="entry name" value="Isochorismatase-like_hydrls"/>
</dbReference>
<name>A0A1H0L983_9ACTN</name>
<dbReference type="OrthoDB" id="3174612at2"/>
<dbReference type="InterPro" id="IPR000868">
    <property type="entry name" value="Isochorismatase-like_dom"/>
</dbReference>
<organism evidence="4 5">
    <name type="scientific">Nakamurella panacisegetis</name>
    <dbReference type="NCBI Taxonomy" id="1090615"/>
    <lineage>
        <taxon>Bacteria</taxon>
        <taxon>Bacillati</taxon>
        <taxon>Actinomycetota</taxon>
        <taxon>Actinomycetes</taxon>
        <taxon>Nakamurellales</taxon>
        <taxon>Nakamurellaceae</taxon>
        <taxon>Nakamurella</taxon>
    </lineage>
</organism>
<dbReference type="GO" id="GO:0016787">
    <property type="term" value="F:hydrolase activity"/>
    <property type="evidence" value="ECO:0007669"/>
    <property type="project" value="UniProtKB-KW"/>
</dbReference>
<dbReference type="RefSeq" id="WP_090475476.1">
    <property type="nucleotide sequence ID" value="NZ_LT629710.1"/>
</dbReference>
<evidence type="ECO:0000256" key="2">
    <source>
        <dbReference type="SAM" id="MobiDB-lite"/>
    </source>
</evidence>
<dbReference type="PANTHER" id="PTHR43540:SF6">
    <property type="entry name" value="ISOCHORISMATASE-LIKE DOMAIN-CONTAINING PROTEIN"/>
    <property type="match status" value="1"/>
</dbReference>
<dbReference type="AlphaFoldDB" id="A0A1H0L983"/>
<dbReference type="Pfam" id="PF00857">
    <property type="entry name" value="Isochorismatase"/>
    <property type="match status" value="1"/>
</dbReference>
<evidence type="ECO:0000313" key="5">
    <source>
        <dbReference type="Proteomes" id="UP000198741"/>
    </source>
</evidence>
<dbReference type="InterPro" id="IPR036380">
    <property type="entry name" value="Isochorismatase-like_sf"/>
</dbReference>
<gene>
    <name evidence="4" type="ORF">SAMN04515671_1578</name>
</gene>
<reference evidence="4 5" key="1">
    <citation type="submission" date="2016-10" db="EMBL/GenBank/DDBJ databases">
        <authorList>
            <person name="de Groot N.N."/>
        </authorList>
    </citation>
    <scope>NUCLEOTIDE SEQUENCE [LARGE SCALE GENOMIC DNA]</scope>
    <source>
        <strain evidence="5">P4-7,KCTC 19426,CECT 7604</strain>
    </source>
</reference>
<dbReference type="Proteomes" id="UP000198741">
    <property type="component" value="Chromosome I"/>
</dbReference>
<evidence type="ECO:0000259" key="3">
    <source>
        <dbReference type="Pfam" id="PF00857"/>
    </source>
</evidence>
<sequence length="208" mass="22094">MSIDRRLRPDRHPVLLVSECQNGLINTTYATTMAPLAVNAEQRSIVPKIAALAETFRAAGLPVAFATIVPAPDWAGFGTASPLGTHTRRRDQFKDGTPLPELHPGLGVHPEDLIFPRRTGMTSFYRSGLGAALRERGIDTVVLAGISSNIAIPGTTVEAVNRDLSVVIAEDCTAGTSQEIHDFTFSSILPALATISNSIDIAAVIAAR</sequence>
<dbReference type="EMBL" id="LT629710">
    <property type="protein sequence ID" value="SDO64758.1"/>
    <property type="molecule type" value="Genomic_DNA"/>
</dbReference>
<feature type="region of interest" description="Disordered" evidence="2">
    <location>
        <begin position="81"/>
        <end position="102"/>
    </location>
</feature>
<proteinExistence type="predicted"/>